<dbReference type="SUPFAM" id="SSF50249">
    <property type="entry name" value="Nucleic acid-binding proteins"/>
    <property type="match status" value="1"/>
</dbReference>
<evidence type="ECO:0000256" key="10">
    <source>
        <dbReference type="ARBA" id="ARBA00022917"/>
    </source>
</evidence>
<dbReference type="EMBL" id="BNJQ01000010">
    <property type="protein sequence ID" value="GHP05510.1"/>
    <property type="molecule type" value="Genomic_DNA"/>
</dbReference>
<dbReference type="Pfam" id="PF01588">
    <property type="entry name" value="tRNA_bind"/>
    <property type="match status" value="1"/>
</dbReference>
<dbReference type="CDD" id="cd02799">
    <property type="entry name" value="tRNA_bind_EMAP-II_like"/>
    <property type="match status" value="1"/>
</dbReference>
<feature type="region of interest" description="Disordered" evidence="16">
    <location>
        <begin position="213"/>
        <end position="312"/>
    </location>
</feature>
<dbReference type="AlphaFoldDB" id="A0A830HI96"/>
<dbReference type="InterPro" id="IPR015413">
    <property type="entry name" value="Methionyl/Leucyl_tRNA_Synth"/>
</dbReference>
<dbReference type="PANTHER" id="PTHR45765:SF1">
    <property type="entry name" value="METHIONINE--TRNA LIGASE, CYTOPLASMIC"/>
    <property type="match status" value="1"/>
</dbReference>
<keyword evidence="7 15" id="KW-0547">Nucleotide-binding</keyword>
<keyword evidence="6 15" id="KW-0436">Ligase</keyword>
<comment type="subcellular location">
    <subcellularLocation>
        <location evidence="1">Cytoplasm</location>
    </subcellularLocation>
</comment>
<evidence type="ECO:0000256" key="15">
    <source>
        <dbReference type="RuleBase" id="RU363039"/>
    </source>
</evidence>
<dbReference type="PRINTS" id="PR01041">
    <property type="entry name" value="TRNASYNTHMET"/>
</dbReference>
<dbReference type="Gene3D" id="3.40.50.620">
    <property type="entry name" value="HUPs"/>
    <property type="match status" value="1"/>
</dbReference>
<dbReference type="InterPro" id="IPR002547">
    <property type="entry name" value="tRNA-bd_dom"/>
</dbReference>
<dbReference type="Gene3D" id="1.20.1050.130">
    <property type="match status" value="1"/>
</dbReference>
<dbReference type="InterPro" id="IPR041872">
    <property type="entry name" value="Anticodon_Met"/>
</dbReference>
<dbReference type="GO" id="GO:0048608">
    <property type="term" value="P:reproductive structure development"/>
    <property type="evidence" value="ECO:0007669"/>
    <property type="project" value="UniProtKB-ARBA"/>
</dbReference>
<feature type="domain" description="TRNA-binding" evidence="17">
    <location>
        <begin position="966"/>
        <end position="1069"/>
    </location>
</feature>
<dbReference type="InterPro" id="IPR029038">
    <property type="entry name" value="MetRS_Zn"/>
</dbReference>
<dbReference type="GO" id="GO:0005829">
    <property type="term" value="C:cytosol"/>
    <property type="evidence" value="ECO:0007669"/>
    <property type="project" value="TreeGrafter"/>
</dbReference>
<evidence type="ECO:0000256" key="13">
    <source>
        <dbReference type="ARBA" id="ARBA00047364"/>
    </source>
</evidence>
<evidence type="ECO:0000256" key="6">
    <source>
        <dbReference type="ARBA" id="ARBA00022598"/>
    </source>
</evidence>
<dbReference type="SUPFAM" id="SSF47616">
    <property type="entry name" value="GST C-terminal domain-like"/>
    <property type="match status" value="1"/>
</dbReference>
<evidence type="ECO:0000256" key="5">
    <source>
        <dbReference type="ARBA" id="ARBA00022555"/>
    </source>
</evidence>
<keyword evidence="8 15" id="KW-0067">ATP-binding</keyword>
<dbReference type="SUPFAM" id="SSF47323">
    <property type="entry name" value="Anticodon-binding domain of a subclass of class I aminoacyl-tRNA synthetases"/>
    <property type="match status" value="1"/>
</dbReference>
<evidence type="ECO:0000313" key="18">
    <source>
        <dbReference type="EMBL" id="GHP05510.1"/>
    </source>
</evidence>
<dbReference type="Gene3D" id="1.10.730.10">
    <property type="entry name" value="Isoleucyl-tRNA Synthetase, Domain 1"/>
    <property type="match status" value="1"/>
</dbReference>
<dbReference type="InterPro" id="IPR036282">
    <property type="entry name" value="Glutathione-S-Trfase_C_sf"/>
</dbReference>
<dbReference type="CDD" id="cd07957">
    <property type="entry name" value="Anticodon_Ia_Met"/>
    <property type="match status" value="1"/>
</dbReference>
<protein>
    <recommendedName>
        <fullName evidence="3">methionine--tRNA ligase</fullName>
        <ecNumber evidence="3">6.1.1.10</ecNumber>
    </recommendedName>
    <alternativeName>
        <fullName evidence="12">Methionyl-tRNA synthetase</fullName>
    </alternativeName>
</protein>
<dbReference type="Pfam" id="PF09334">
    <property type="entry name" value="tRNA-synt_1g"/>
    <property type="match status" value="1"/>
</dbReference>
<evidence type="ECO:0000256" key="4">
    <source>
        <dbReference type="ARBA" id="ARBA00022490"/>
    </source>
</evidence>
<proteinExistence type="inferred from homology"/>
<dbReference type="FunFam" id="2.40.50.140:FF:000047">
    <property type="entry name" value="tyrosine--tRNA ligase, cytoplasmic isoform X2"/>
    <property type="match status" value="1"/>
</dbReference>
<dbReference type="GO" id="GO:0000049">
    <property type="term" value="F:tRNA binding"/>
    <property type="evidence" value="ECO:0007669"/>
    <property type="project" value="UniProtKB-UniRule"/>
</dbReference>
<dbReference type="Proteomes" id="UP000660262">
    <property type="component" value="Unassembled WGS sequence"/>
</dbReference>
<evidence type="ECO:0000256" key="12">
    <source>
        <dbReference type="ARBA" id="ARBA00030904"/>
    </source>
</evidence>
<feature type="compositionally biased region" description="Basic and acidic residues" evidence="16">
    <location>
        <begin position="259"/>
        <end position="269"/>
    </location>
</feature>
<dbReference type="PANTHER" id="PTHR45765">
    <property type="entry name" value="METHIONINE--TRNA LIGASE"/>
    <property type="match status" value="1"/>
</dbReference>
<keyword evidence="4" id="KW-0963">Cytoplasm</keyword>
<dbReference type="CDD" id="cd00814">
    <property type="entry name" value="MetRS_core"/>
    <property type="match status" value="1"/>
</dbReference>
<feature type="compositionally biased region" description="Basic and acidic residues" evidence="16">
    <location>
        <begin position="917"/>
        <end position="939"/>
    </location>
</feature>
<sequence>MSSSSLKLFVSPYDSASLKALSVLASASSSLSSVSLVSSVDGLPSSSSSSSSGSFGMFDGVLLGDSSGGGSSAVLAITSPSNAAASHIVVVTSPNVILVSLAKAIKSTLITSESAALARMESWLAFDTHTLAPAIYDRNTTNVKSALKQIDDALAKSKTLAGTLEATVADIAIFCTLLTTREDVVQEYANVKAFMASMAKHKAIVGGTKQWDALPGANKQATPKPAPPTSIPAPPPPPTPKPLPPMVAATSSSSSSSEGNKKDKKDKKAPATLENSTTATTESKKESKKAKKDKNAPPAISLSKRGRLPDPCAGATGKIRPVANKKNVLITSALPYVNNVPHLGNIIGCVLSADCYARYRRLRGDQVLYVCGTDEYGTATETKALEEKLTPRQICDKYHVIHKEVYDWFDIAFDHFGRTSEPEQKEVCQALFKTIHNNGYTYEKTIDQLYSPALNKFLADRFVVGTCPKCKYDDARGDQCDKCGALLNPTELINPKCKMSGATPVLKSTTHIFLDLPKVQEKLRVYIDKASASGGWSDNCVGITEAWMKKGLQARCITRDLTWGVPVPLKGFEHKVFYVWFDAPIGYISMTKAYCEEHWKEWWQSGKGRAFLEGSASSSSSGENGNLEYVEFMGKDNVPFHTVMFPSCLLAAHPEPWTLMNKISVTEYLNYEDTKFSKSRGVGVFGTDARDTNIISSAWRFYLLSVRPETEDAQFRWPDFQARLNNELLANVGNFCLRALKFTEARFEGKVPKWSGKGLKEIEEFGKDAKKEIAGYIEHMDKMQLREGLKKAMLYSKLANQFFQSTAPWVKVKEDVEMCGDYILAALGIVRVLAALLCPFMPQVTAALLQQLNLKDGSGGKSADKPSVHSAILLTSELLDGAIAPHTLMPQGAPISSDLFPLFEELTDDMVETFRERFGGSQAEREEKAAKAKDKKSGGDAKATAPAPAPKKGGAPAAKAAAGPLDVSRVMIKVGTITEVGKHPDADALYVEKIDLGEESGPRTVVSGLVKHYSLEEMQNRRVLVVCNLKPAKMRGVESQGMVLCGTGEDGKVEFIEPPEGVPNGERVLFPGYTDVDGVPEPESPFMPPKKKMWEAIQPDFATDGACIAKYKDVAFTTSKGPCKSKSVKNAGIK</sequence>
<evidence type="ECO:0000256" key="8">
    <source>
        <dbReference type="ARBA" id="ARBA00022840"/>
    </source>
</evidence>
<evidence type="ECO:0000256" key="9">
    <source>
        <dbReference type="ARBA" id="ARBA00022884"/>
    </source>
</evidence>
<feature type="compositionally biased region" description="Pro residues" evidence="16">
    <location>
        <begin position="224"/>
        <end position="245"/>
    </location>
</feature>
<keyword evidence="19" id="KW-1185">Reference proteome</keyword>
<keyword evidence="11 15" id="KW-0030">Aminoacyl-tRNA synthetase</keyword>
<keyword evidence="5 14" id="KW-0820">tRNA-binding</keyword>
<dbReference type="SUPFAM" id="SSF57770">
    <property type="entry name" value="Methionyl-tRNA synthetase (MetRS), Zn-domain"/>
    <property type="match status" value="1"/>
</dbReference>
<dbReference type="HAMAP" id="MF_00098">
    <property type="entry name" value="Met_tRNA_synth_type1"/>
    <property type="match status" value="1"/>
</dbReference>
<dbReference type="PROSITE" id="PS50886">
    <property type="entry name" value="TRBD"/>
    <property type="match status" value="1"/>
</dbReference>
<dbReference type="InterPro" id="IPR014729">
    <property type="entry name" value="Rossmann-like_a/b/a_fold"/>
</dbReference>
<evidence type="ECO:0000256" key="16">
    <source>
        <dbReference type="SAM" id="MobiDB-lite"/>
    </source>
</evidence>
<accession>A0A830HI96</accession>
<dbReference type="Pfam" id="PF19303">
    <property type="entry name" value="Anticodon_3"/>
    <property type="match status" value="1"/>
</dbReference>
<evidence type="ECO:0000259" key="17">
    <source>
        <dbReference type="PROSITE" id="PS50886"/>
    </source>
</evidence>
<comment type="caution">
    <text evidence="18">The sequence shown here is derived from an EMBL/GenBank/DDBJ whole genome shotgun (WGS) entry which is preliminary data.</text>
</comment>
<dbReference type="Gene3D" id="2.20.28.20">
    <property type="entry name" value="Methionyl-tRNA synthetase, Zn-domain"/>
    <property type="match status" value="1"/>
</dbReference>
<evidence type="ECO:0000256" key="11">
    <source>
        <dbReference type="ARBA" id="ARBA00023146"/>
    </source>
</evidence>
<name>A0A830HI96_9CHLO</name>
<dbReference type="GO" id="GO:0004825">
    <property type="term" value="F:methionine-tRNA ligase activity"/>
    <property type="evidence" value="ECO:0007669"/>
    <property type="project" value="UniProtKB-EC"/>
</dbReference>
<dbReference type="NCBIfam" id="NF001100">
    <property type="entry name" value="PRK00133.1"/>
    <property type="match status" value="1"/>
</dbReference>
<dbReference type="InterPro" id="IPR014758">
    <property type="entry name" value="Met-tRNA_synth"/>
</dbReference>
<reference evidence="18" key="1">
    <citation type="submission" date="2020-10" db="EMBL/GenBank/DDBJ databases">
        <title>Unveiling of a novel bifunctional photoreceptor, Dualchrome1, isolated from a cosmopolitan green alga.</title>
        <authorList>
            <person name="Suzuki S."/>
            <person name="Kawachi M."/>
        </authorList>
    </citation>
    <scope>NUCLEOTIDE SEQUENCE</scope>
    <source>
        <strain evidence="18">NIES 2893</strain>
    </source>
</reference>
<keyword evidence="10 15" id="KW-0648">Protein biosynthesis</keyword>
<dbReference type="InterPro" id="IPR012340">
    <property type="entry name" value="NA-bd_OB-fold"/>
</dbReference>
<feature type="region of interest" description="Disordered" evidence="16">
    <location>
        <begin position="917"/>
        <end position="960"/>
    </location>
</feature>
<evidence type="ECO:0000256" key="2">
    <source>
        <dbReference type="ARBA" id="ARBA00005594"/>
    </source>
</evidence>
<dbReference type="SUPFAM" id="SSF52374">
    <property type="entry name" value="Nucleotidylyl transferase"/>
    <property type="match status" value="1"/>
</dbReference>
<dbReference type="OrthoDB" id="5844513at2759"/>
<feature type="compositionally biased region" description="Low complexity" evidence="16">
    <location>
        <begin position="940"/>
        <end position="960"/>
    </location>
</feature>
<comment type="catalytic activity">
    <reaction evidence="13">
        <text>tRNA(Met) + L-methionine + ATP = L-methionyl-tRNA(Met) + AMP + diphosphate</text>
        <dbReference type="Rhea" id="RHEA:13481"/>
        <dbReference type="Rhea" id="RHEA-COMP:9667"/>
        <dbReference type="Rhea" id="RHEA-COMP:9698"/>
        <dbReference type="ChEBI" id="CHEBI:30616"/>
        <dbReference type="ChEBI" id="CHEBI:33019"/>
        <dbReference type="ChEBI" id="CHEBI:57844"/>
        <dbReference type="ChEBI" id="CHEBI:78442"/>
        <dbReference type="ChEBI" id="CHEBI:78530"/>
        <dbReference type="ChEBI" id="CHEBI:456215"/>
        <dbReference type="EC" id="6.1.1.10"/>
    </reaction>
</comment>
<evidence type="ECO:0000313" key="19">
    <source>
        <dbReference type="Proteomes" id="UP000660262"/>
    </source>
</evidence>
<gene>
    <name evidence="18" type="ORF">PPROV_000426000</name>
</gene>
<organism evidence="18 19">
    <name type="scientific">Pycnococcus provasolii</name>
    <dbReference type="NCBI Taxonomy" id="41880"/>
    <lineage>
        <taxon>Eukaryota</taxon>
        <taxon>Viridiplantae</taxon>
        <taxon>Chlorophyta</taxon>
        <taxon>Pseudoscourfieldiophyceae</taxon>
        <taxon>Pseudoscourfieldiales</taxon>
        <taxon>Pycnococcaceae</taxon>
        <taxon>Pycnococcus</taxon>
    </lineage>
</organism>
<dbReference type="FunFam" id="2.20.28.20:FF:000001">
    <property type="entry name" value="Methionine--tRNA ligase"/>
    <property type="match status" value="1"/>
</dbReference>
<dbReference type="GO" id="GO:0009791">
    <property type="term" value="P:post-embryonic development"/>
    <property type="evidence" value="ECO:0007669"/>
    <property type="project" value="UniProtKB-ARBA"/>
</dbReference>
<dbReference type="InterPro" id="IPR033911">
    <property type="entry name" value="MetRS_core"/>
</dbReference>
<evidence type="ECO:0000256" key="1">
    <source>
        <dbReference type="ARBA" id="ARBA00004496"/>
    </source>
</evidence>
<evidence type="ECO:0000256" key="14">
    <source>
        <dbReference type="PROSITE-ProRule" id="PRU00209"/>
    </source>
</evidence>
<dbReference type="EC" id="6.1.1.10" evidence="3"/>
<evidence type="ECO:0000256" key="3">
    <source>
        <dbReference type="ARBA" id="ARBA00012838"/>
    </source>
</evidence>
<evidence type="ECO:0000256" key="7">
    <source>
        <dbReference type="ARBA" id="ARBA00022741"/>
    </source>
</evidence>
<dbReference type="InterPro" id="IPR009080">
    <property type="entry name" value="tRNAsynth_Ia_anticodon-bd"/>
</dbReference>
<dbReference type="PROSITE" id="PS00178">
    <property type="entry name" value="AA_TRNA_LIGASE_I"/>
    <property type="match status" value="1"/>
</dbReference>
<dbReference type="NCBIfam" id="TIGR00398">
    <property type="entry name" value="metG"/>
    <property type="match status" value="1"/>
</dbReference>
<dbReference type="GO" id="GO:0005524">
    <property type="term" value="F:ATP binding"/>
    <property type="evidence" value="ECO:0007669"/>
    <property type="project" value="UniProtKB-KW"/>
</dbReference>
<dbReference type="GO" id="GO:0006431">
    <property type="term" value="P:methionyl-tRNA aminoacylation"/>
    <property type="evidence" value="ECO:0007669"/>
    <property type="project" value="InterPro"/>
</dbReference>
<dbReference type="GO" id="GO:0017101">
    <property type="term" value="C:aminoacyl-tRNA synthetase multienzyme complex"/>
    <property type="evidence" value="ECO:0007669"/>
    <property type="project" value="TreeGrafter"/>
</dbReference>
<dbReference type="InterPro" id="IPR023458">
    <property type="entry name" value="Met-tRNA_ligase_1"/>
</dbReference>
<comment type="similarity">
    <text evidence="2 15">Belongs to the class-I aminoacyl-tRNA synthetase family.</text>
</comment>
<keyword evidence="9 14" id="KW-0694">RNA-binding</keyword>
<dbReference type="Gene3D" id="2.40.50.140">
    <property type="entry name" value="Nucleic acid-binding proteins"/>
    <property type="match status" value="1"/>
</dbReference>
<dbReference type="InterPro" id="IPR001412">
    <property type="entry name" value="aa-tRNA-synth_I_CS"/>
</dbReference>